<evidence type="ECO:0000256" key="6">
    <source>
        <dbReference type="ARBA" id="ARBA00023180"/>
    </source>
</evidence>
<dbReference type="Gene3D" id="1.10.575.10">
    <property type="entry name" value="P1 Nuclease"/>
    <property type="match status" value="1"/>
</dbReference>
<dbReference type="GO" id="GO:0046872">
    <property type="term" value="F:metal ion binding"/>
    <property type="evidence" value="ECO:0007669"/>
    <property type="project" value="UniProtKB-KW"/>
</dbReference>
<evidence type="ECO:0000313" key="8">
    <source>
        <dbReference type="Proteomes" id="UP000184513"/>
    </source>
</evidence>
<evidence type="ECO:0000313" key="7">
    <source>
        <dbReference type="EMBL" id="SHM31433.1"/>
    </source>
</evidence>
<dbReference type="SUPFAM" id="SSF48537">
    <property type="entry name" value="Phospholipase C/P1 nuclease"/>
    <property type="match status" value="1"/>
</dbReference>
<keyword evidence="1" id="KW-0540">Nuclease</keyword>
<name>A0A1M7HSW2_9BACT</name>
<organism evidence="7 8">
    <name type="scientific">Cyclobacterium lianum</name>
    <dbReference type="NCBI Taxonomy" id="388280"/>
    <lineage>
        <taxon>Bacteria</taxon>
        <taxon>Pseudomonadati</taxon>
        <taxon>Bacteroidota</taxon>
        <taxon>Cytophagia</taxon>
        <taxon>Cytophagales</taxon>
        <taxon>Cyclobacteriaceae</taxon>
        <taxon>Cyclobacterium</taxon>
    </lineage>
</organism>
<dbReference type="EMBL" id="FRCY01000001">
    <property type="protein sequence ID" value="SHM31433.1"/>
    <property type="molecule type" value="Genomic_DNA"/>
</dbReference>
<reference evidence="7 8" key="1">
    <citation type="submission" date="2016-11" db="EMBL/GenBank/DDBJ databases">
        <authorList>
            <person name="Jaros S."/>
            <person name="Januszkiewicz K."/>
            <person name="Wedrychowicz H."/>
        </authorList>
    </citation>
    <scope>NUCLEOTIDE SEQUENCE [LARGE SCALE GENOMIC DNA]</scope>
    <source>
        <strain evidence="7 8">CGMCC 1.6102</strain>
    </source>
</reference>
<proteinExistence type="predicted"/>
<accession>A0A1M7HSW2</accession>
<dbReference type="PANTHER" id="PTHR33146">
    <property type="entry name" value="ENDONUCLEASE 4"/>
    <property type="match status" value="1"/>
</dbReference>
<keyword evidence="8" id="KW-1185">Reference proteome</keyword>
<dbReference type="Pfam" id="PF02265">
    <property type="entry name" value="S1-P1_nuclease"/>
    <property type="match status" value="1"/>
</dbReference>
<protein>
    <submittedName>
        <fullName evidence="7">S1/P1 Nuclease</fullName>
    </submittedName>
</protein>
<dbReference type="PANTHER" id="PTHR33146:SF26">
    <property type="entry name" value="ENDONUCLEASE 4"/>
    <property type="match status" value="1"/>
</dbReference>
<keyword evidence="4" id="KW-0378">Hydrolase</keyword>
<dbReference type="GO" id="GO:0004519">
    <property type="term" value="F:endonuclease activity"/>
    <property type="evidence" value="ECO:0007669"/>
    <property type="project" value="UniProtKB-KW"/>
</dbReference>
<dbReference type="InterPro" id="IPR008947">
    <property type="entry name" value="PLipase_C/P1_nuclease_dom_sf"/>
</dbReference>
<evidence type="ECO:0000256" key="1">
    <source>
        <dbReference type="ARBA" id="ARBA00022722"/>
    </source>
</evidence>
<keyword evidence="2" id="KW-0479">Metal-binding</keyword>
<dbReference type="STRING" id="388280.SAMN04488057_10140"/>
<gene>
    <name evidence="7" type="ORF">SAMN04488057_10140</name>
</gene>
<dbReference type="RefSeq" id="WP_073089876.1">
    <property type="nucleotide sequence ID" value="NZ_FRCY01000001.1"/>
</dbReference>
<evidence type="ECO:0000256" key="4">
    <source>
        <dbReference type="ARBA" id="ARBA00022801"/>
    </source>
</evidence>
<dbReference type="GO" id="GO:0016788">
    <property type="term" value="F:hydrolase activity, acting on ester bonds"/>
    <property type="evidence" value="ECO:0007669"/>
    <property type="project" value="InterPro"/>
</dbReference>
<evidence type="ECO:0000256" key="2">
    <source>
        <dbReference type="ARBA" id="ARBA00022723"/>
    </source>
</evidence>
<sequence>MKRITLVLMIVSGFVANSFGWGQTGHRVIGQIAAWHLSKKASKNIEAILGPESLAMVSTWMDEVRSDPAYNHLNTWHYLTVKAGQGYDPDIQESGGDAYGKTKMVIAALKEGNLSERQKSEYLRILVHLVGDLHQPLHVGTGEDRGGNDIRLSYFNESTNLHAVWDTRVIEGRNLSFTELAHHLNRRVNKPLIRKYQASTMDQWLDEAVELRPLIYDLPEDRKLSYAYGYRTFPVMEERLLAGGIRLAGILNDIFG</sequence>
<evidence type="ECO:0000256" key="5">
    <source>
        <dbReference type="ARBA" id="ARBA00023157"/>
    </source>
</evidence>
<evidence type="ECO:0000256" key="3">
    <source>
        <dbReference type="ARBA" id="ARBA00022759"/>
    </source>
</evidence>
<dbReference type="OrthoDB" id="267579at2"/>
<dbReference type="GO" id="GO:0006308">
    <property type="term" value="P:DNA catabolic process"/>
    <property type="evidence" value="ECO:0007669"/>
    <property type="project" value="InterPro"/>
</dbReference>
<dbReference type="AlphaFoldDB" id="A0A1M7HSW2"/>
<keyword evidence="5" id="KW-1015">Disulfide bond</keyword>
<keyword evidence="3" id="KW-0255">Endonuclease</keyword>
<keyword evidence="6" id="KW-0325">Glycoprotein</keyword>
<dbReference type="Proteomes" id="UP000184513">
    <property type="component" value="Unassembled WGS sequence"/>
</dbReference>
<dbReference type="InterPro" id="IPR003154">
    <property type="entry name" value="S1/P1nuclease"/>
</dbReference>
<dbReference type="CDD" id="cd11010">
    <property type="entry name" value="S1-P1_nuclease"/>
    <property type="match status" value="1"/>
</dbReference>
<dbReference type="GO" id="GO:0003676">
    <property type="term" value="F:nucleic acid binding"/>
    <property type="evidence" value="ECO:0007669"/>
    <property type="project" value="InterPro"/>
</dbReference>